<feature type="non-terminal residue" evidence="1">
    <location>
        <position position="1"/>
    </location>
</feature>
<protein>
    <submittedName>
        <fullName evidence="1">Uncharacterized protein</fullName>
    </submittedName>
</protein>
<organism evidence="1">
    <name type="scientific">marine sediment metagenome</name>
    <dbReference type="NCBI Taxonomy" id="412755"/>
    <lineage>
        <taxon>unclassified sequences</taxon>
        <taxon>metagenomes</taxon>
        <taxon>ecological metagenomes</taxon>
    </lineage>
</organism>
<dbReference type="EMBL" id="BARV01018194">
    <property type="protein sequence ID" value="GAI31433.1"/>
    <property type="molecule type" value="Genomic_DNA"/>
</dbReference>
<comment type="caution">
    <text evidence="1">The sequence shown here is derived from an EMBL/GenBank/DDBJ whole genome shotgun (WGS) entry which is preliminary data.</text>
</comment>
<reference evidence="1" key="1">
    <citation type="journal article" date="2014" name="Front. Microbiol.">
        <title>High frequency of phylogenetically diverse reductive dehalogenase-homologous genes in deep subseafloor sedimentary metagenomes.</title>
        <authorList>
            <person name="Kawai M."/>
            <person name="Futagami T."/>
            <person name="Toyoda A."/>
            <person name="Takaki Y."/>
            <person name="Nishi S."/>
            <person name="Hori S."/>
            <person name="Arai W."/>
            <person name="Tsubouchi T."/>
            <person name="Morono Y."/>
            <person name="Uchiyama I."/>
            <person name="Ito T."/>
            <person name="Fujiyama A."/>
            <person name="Inagaki F."/>
            <person name="Takami H."/>
        </authorList>
    </citation>
    <scope>NUCLEOTIDE SEQUENCE</scope>
    <source>
        <strain evidence="1">Expedition CK06-06</strain>
    </source>
</reference>
<sequence length="38" mass="4428">LANLYLYRTSLHKYPYWVIMKKGSAEAPVTRIFQKPSG</sequence>
<accession>X1MJI6</accession>
<gene>
    <name evidence="1" type="ORF">S06H3_30830</name>
</gene>
<name>X1MJI6_9ZZZZ</name>
<evidence type="ECO:0000313" key="1">
    <source>
        <dbReference type="EMBL" id="GAI31433.1"/>
    </source>
</evidence>
<dbReference type="AlphaFoldDB" id="X1MJI6"/>
<proteinExistence type="predicted"/>